<dbReference type="Gene3D" id="1.10.287.1890">
    <property type="match status" value="1"/>
</dbReference>
<dbReference type="PANTHER" id="PTHR38451:SF1">
    <property type="entry name" value="TRNA (ADENINE(22)-N(1))-METHYLTRANSFERASE"/>
    <property type="match status" value="1"/>
</dbReference>
<dbReference type="InterPro" id="IPR006901">
    <property type="entry name" value="TrmK"/>
</dbReference>
<dbReference type="Pfam" id="PF12847">
    <property type="entry name" value="Methyltransf_18"/>
    <property type="match status" value="1"/>
</dbReference>
<dbReference type="SUPFAM" id="SSF53335">
    <property type="entry name" value="S-adenosyl-L-methionine-dependent methyltransferases"/>
    <property type="match status" value="1"/>
</dbReference>
<dbReference type="PIRSF" id="PIRSF018637">
    <property type="entry name" value="TrmK"/>
    <property type="match status" value="1"/>
</dbReference>
<name>A0A4Z0D5H8_9FIRM</name>
<dbReference type="GO" id="GO:0160105">
    <property type="term" value="F:tRNA (adenine(22)-N1)-methyltransferase activity"/>
    <property type="evidence" value="ECO:0007669"/>
    <property type="project" value="InterPro"/>
</dbReference>
<keyword evidence="1" id="KW-0489">Methyltransferase</keyword>
<dbReference type="PANTHER" id="PTHR38451">
    <property type="entry name" value="TRNA (ADENINE(22)-N(1))-METHYLTRANSFERASE"/>
    <property type="match status" value="1"/>
</dbReference>
<keyword evidence="1" id="KW-0808">Transferase</keyword>
<proteinExistence type="predicted"/>
<gene>
    <name evidence="1" type="ORF">E4100_06085</name>
</gene>
<dbReference type="OrthoDB" id="5881184at2"/>
<dbReference type="AlphaFoldDB" id="A0A4Z0D5H8"/>
<keyword evidence="2" id="KW-1185">Reference proteome</keyword>
<evidence type="ECO:0000313" key="2">
    <source>
        <dbReference type="Proteomes" id="UP000298381"/>
    </source>
</evidence>
<accession>A0A4Z0D5H8</accession>
<dbReference type="InterPro" id="IPR029063">
    <property type="entry name" value="SAM-dependent_MTases_sf"/>
</dbReference>
<sequence>MRLSKRLQSIVSLVPDNSIVADIGTDHGYVPFKLIESGKSKRIIATDISNESLNKTISYIKQDLLIDGKIVTRVGNGLVPIKPFEVDTVIIAGMGGILISDILKEDIKKTDSFVNFILQPMVASTELRVFLNKNGFEIIDEDLVAEDGFIYEVIYAKRGLELIADEIYFEIGRKLIQKRHPLLNEFISKKIEEALFIISELDKHLYSPKAQEKRQDLEKKIAKYKEVLQCL</sequence>
<organism evidence="1 2">
    <name type="scientific">Soehngenia longivitae</name>
    <dbReference type="NCBI Taxonomy" id="2562294"/>
    <lineage>
        <taxon>Bacteria</taxon>
        <taxon>Bacillati</taxon>
        <taxon>Bacillota</taxon>
        <taxon>Tissierellia</taxon>
        <taxon>Tissierellales</taxon>
        <taxon>Tissierellaceae</taxon>
        <taxon>Soehngenia</taxon>
    </lineage>
</organism>
<comment type="caution">
    <text evidence="1">The sequence shown here is derived from an EMBL/GenBank/DDBJ whole genome shotgun (WGS) entry which is preliminary data.</text>
</comment>
<dbReference type="EMBL" id="SRIB01000007">
    <property type="protein sequence ID" value="TFZ40069.1"/>
    <property type="molecule type" value="Genomic_DNA"/>
</dbReference>
<dbReference type="Gene3D" id="3.40.50.150">
    <property type="entry name" value="Vaccinia Virus protein VP39"/>
    <property type="match status" value="1"/>
</dbReference>
<dbReference type="Proteomes" id="UP000298381">
    <property type="component" value="Unassembled WGS sequence"/>
</dbReference>
<protein>
    <submittedName>
        <fullName evidence="1">SAM-dependent methyltransferase</fullName>
    </submittedName>
</protein>
<dbReference type="GO" id="GO:0032259">
    <property type="term" value="P:methylation"/>
    <property type="evidence" value="ECO:0007669"/>
    <property type="project" value="UniProtKB-KW"/>
</dbReference>
<reference evidence="1 2" key="1">
    <citation type="submission" date="2019-03" db="EMBL/GenBank/DDBJ databases">
        <title>Draft genome sequence data and analysis of a Fermenting Bacterium, Soehngenia longevitae strain 1933PT, isolated from petroleum reservoir in Azerbaijan.</title>
        <authorList>
            <person name="Grouzdev D.S."/>
            <person name="Bidzhieva S.K."/>
            <person name="Sokolova D.S."/>
            <person name="Tourova T.P."/>
            <person name="Poltaraus A.B."/>
            <person name="Nazina T.N."/>
        </authorList>
    </citation>
    <scope>NUCLEOTIDE SEQUENCE [LARGE SCALE GENOMIC DNA]</scope>
    <source>
        <strain evidence="1 2">1933P</strain>
    </source>
</reference>
<evidence type="ECO:0000313" key="1">
    <source>
        <dbReference type="EMBL" id="TFZ40069.1"/>
    </source>
</evidence>
<dbReference type="RefSeq" id="WP_135271141.1">
    <property type="nucleotide sequence ID" value="NZ_SRIB01000007.1"/>
</dbReference>